<accession>A0ABP0F1F1</accession>
<reference evidence="1 2" key="1">
    <citation type="submission" date="2024-02" db="EMBL/GenBank/DDBJ databases">
        <authorList>
            <person name="Daric V."/>
            <person name="Darras S."/>
        </authorList>
    </citation>
    <scope>NUCLEOTIDE SEQUENCE [LARGE SCALE GENOMIC DNA]</scope>
</reference>
<proteinExistence type="predicted"/>
<comment type="caution">
    <text evidence="1">The sequence shown here is derived from an EMBL/GenBank/DDBJ whole genome shotgun (WGS) entry which is preliminary data.</text>
</comment>
<dbReference type="EMBL" id="CAWYQH010000002">
    <property type="protein sequence ID" value="CAK8673542.1"/>
    <property type="molecule type" value="Genomic_DNA"/>
</dbReference>
<keyword evidence="2" id="KW-1185">Reference proteome</keyword>
<evidence type="ECO:0000313" key="2">
    <source>
        <dbReference type="Proteomes" id="UP001642483"/>
    </source>
</evidence>
<sequence>MPLVNKIIDMLSLLANYHNVIVLVGKNSRKCFFPEKQIRRTHSALVNSMLPTIASATSNSAVLLSEILYQLNDEEKKKIVEITMKIFLAAQLHQDIDYAIMAAYNVRNKELRKKLLNNLISLIESEAKYTFVHE</sequence>
<protein>
    <submittedName>
        <fullName evidence="1">Uncharacterized protein</fullName>
    </submittedName>
</protein>
<gene>
    <name evidence="1" type="ORF">CVLEPA_LOCUS3325</name>
</gene>
<name>A0ABP0F1F1_CLALP</name>
<organism evidence="1 2">
    <name type="scientific">Clavelina lepadiformis</name>
    <name type="common">Light-bulb sea squirt</name>
    <name type="synonym">Ascidia lepadiformis</name>
    <dbReference type="NCBI Taxonomy" id="159417"/>
    <lineage>
        <taxon>Eukaryota</taxon>
        <taxon>Metazoa</taxon>
        <taxon>Chordata</taxon>
        <taxon>Tunicata</taxon>
        <taxon>Ascidiacea</taxon>
        <taxon>Aplousobranchia</taxon>
        <taxon>Clavelinidae</taxon>
        <taxon>Clavelina</taxon>
    </lineage>
</organism>
<dbReference type="Proteomes" id="UP001642483">
    <property type="component" value="Unassembled WGS sequence"/>
</dbReference>
<evidence type="ECO:0000313" key="1">
    <source>
        <dbReference type="EMBL" id="CAK8673542.1"/>
    </source>
</evidence>